<dbReference type="Gene3D" id="3.10.580.10">
    <property type="entry name" value="CBS-domain"/>
    <property type="match status" value="1"/>
</dbReference>
<keyword evidence="1" id="KW-0028">Amino-acid biosynthesis</keyword>
<keyword evidence="3" id="KW-0486">Methionine biosynthesis</keyword>
<evidence type="ECO:0000256" key="4">
    <source>
        <dbReference type="PROSITE-ProRule" id="PRU00703"/>
    </source>
</evidence>
<dbReference type="SMART" id="SM00116">
    <property type="entry name" value="CBS"/>
    <property type="match status" value="2"/>
</dbReference>
<dbReference type="PANTHER" id="PTHR43080:SF2">
    <property type="entry name" value="CBS DOMAIN-CONTAINING PROTEIN"/>
    <property type="match status" value="1"/>
</dbReference>
<dbReference type="Proteomes" id="UP000284763">
    <property type="component" value="Unassembled WGS sequence"/>
</dbReference>
<feature type="domain" description="CBS" evidence="5">
    <location>
        <begin position="103"/>
        <end position="158"/>
    </location>
</feature>
<dbReference type="Pfam" id="PF00571">
    <property type="entry name" value="CBS"/>
    <property type="match status" value="2"/>
</dbReference>
<evidence type="ECO:0000259" key="5">
    <source>
        <dbReference type="PROSITE" id="PS51371"/>
    </source>
</evidence>
<evidence type="ECO:0000256" key="2">
    <source>
        <dbReference type="ARBA" id="ARBA00023122"/>
    </source>
</evidence>
<dbReference type="InterPro" id="IPR051257">
    <property type="entry name" value="Diverse_CBS-Domain"/>
</dbReference>
<dbReference type="GO" id="GO:0009086">
    <property type="term" value="P:methionine biosynthetic process"/>
    <property type="evidence" value="ECO:0007669"/>
    <property type="project" value="UniProtKB-KW"/>
</dbReference>
<dbReference type="InterPro" id="IPR000644">
    <property type="entry name" value="CBS_dom"/>
</dbReference>
<dbReference type="RefSeq" id="WP_259134945.1">
    <property type="nucleotide sequence ID" value="NZ_JANUCS010000009.1"/>
</dbReference>
<dbReference type="EMBL" id="QZAB01000354">
    <property type="protein sequence ID" value="RQD84657.1"/>
    <property type="molecule type" value="Genomic_DNA"/>
</dbReference>
<dbReference type="PANTHER" id="PTHR43080">
    <property type="entry name" value="CBS DOMAIN-CONTAINING PROTEIN CBSX3, MITOCHONDRIAL"/>
    <property type="match status" value="1"/>
</dbReference>
<keyword evidence="2 4" id="KW-0129">CBS domain</keyword>
<comment type="caution">
    <text evidence="6">The sequence shown here is derived from an EMBL/GenBank/DDBJ whole genome shotgun (WGS) entry which is preliminary data.</text>
</comment>
<dbReference type="SUPFAM" id="SSF54631">
    <property type="entry name" value="CBS-domain pair"/>
    <property type="match status" value="1"/>
</dbReference>
<gene>
    <name evidence="6" type="ORF">D5R95_05660</name>
</gene>
<evidence type="ECO:0000256" key="3">
    <source>
        <dbReference type="ARBA" id="ARBA00023167"/>
    </source>
</evidence>
<evidence type="ECO:0000313" key="7">
    <source>
        <dbReference type="Proteomes" id="UP000284763"/>
    </source>
</evidence>
<sequence>MKIKEIMNQDVIYCYQEDKISDVAQTLRENNISGMPVLDNDNSLVGLISELDLLKLLEIPKHSTYWLPSPFEVIEIPIRELISWEEAKKMLTDVGSKPVKSIMEKEIFTISEEASIEDASSLMHKHKINRLPVLSNEKLVGIVTRGDIIQGLARNNETK</sequence>
<proteinExistence type="predicted"/>
<feature type="domain" description="CBS" evidence="5">
    <location>
        <begin position="7"/>
        <end position="64"/>
    </location>
</feature>
<dbReference type="InterPro" id="IPR046342">
    <property type="entry name" value="CBS_dom_sf"/>
</dbReference>
<evidence type="ECO:0000256" key="1">
    <source>
        <dbReference type="ARBA" id="ARBA00022605"/>
    </source>
</evidence>
<accession>A0A424YWY7</accession>
<protein>
    <submittedName>
        <fullName evidence="6">CBS domain-containing protein</fullName>
    </submittedName>
</protein>
<evidence type="ECO:0000313" key="6">
    <source>
        <dbReference type="EMBL" id="RQD84657.1"/>
    </source>
</evidence>
<dbReference type="AlphaFoldDB" id="A0A424YWY7"/>
<dbReference type="CDD" id="cd04586">
    <property type="entry name" value="CBS_pair_BON_assoc"/>
    <property type="match status" value="1"/>
</dbReference>
<dbReference type="PROSITE" id="PS51371">
    <property type="entry name" value="CBS"/>
    <property type="match status" value="2"/>
</dbReference>
<organism evidence="6 7">
    <name type="scientific">Methanosalsum natronophilum</name>
    <dbReference type="NCBI Taxonomy" id="768733"/>
    <lineage>
        <taxon>Archaea</taxon>
        <taxon>Methanobacteriati</taxon>
        <taxon>Methanobacteriota</taxon>
        <taxon>Stenosarchaea group</taxon>
        <taxon>Methanomicrobia</taxon>
        <taxon>Methanosarcinales</taxon>
        <taxon>Methanosarcinaceae</taxon>
        <taxon>Methanosalsum</taxon>
    </lineage>
</organism>
<name>A0A424YWY7_9EURY</name>
<reference evidence="6 7" key="1">
    <citation type="submission" date="2018-08" db="EMBL/GenBank/DDBJ databases">
        <title>The metabolism and importance of syntrophic acetate oxidation coupled to methane or sulfide production in haloalkaline environments.</title>
        <authorList>
            <person name="Timmers P.H.A."/>
            <person name="Vavourakis C.D."/>
            <person name="Sorokin D.Y."/>
            <person name="Sinninghe Damste J.S."/>
            <person name="Muyzer G."/>
            <person name="Stams A.J.M."/>
            <person name="Plugge C.M."/>
        </authorList>
    </citation>
    <scope>NUCLEOTIDE SEQUENCE [LARGE SCALE GENOMIC DNA]</scope>
    <source>
        <strain evidence="6">MSAO_Arc3</strain>
    </source>
</reference>